<dbReference type="PANTHER" id="PTHR46890">
    <property type="entry name" value="NON-LTR RETROLELEMENT REVERSE TRANSCRIPTASE-LIKE PROTEIN-RELATED"/>
    <property type="match status" value="1"/>
</dbReference>
<accession>A0AAV5FNU9</accession>
<dbReference type="PANTHER" id="PTHR46890:SF1">
    <property type="entry name" value="REVERSE TRANSCRIPTASE DOMAIN-CONTAINING PROTEIN"/>
    <property type="match status" value="1"/>
</dbReference>
<proteinExistence type="predicted"/>
<evidence type="ECO:0000313" key="2">
    <source>
        <dbReference type="Proteomes" id="UP001054889"/>
    </source>
</evidence>
<dbReference type="EMBL" id="BQKI01000095">
    <property type="protein sequence ID" value="GJN37359.1"/>
    <property type="molecule type" value="Genomic_DNA"/>
</dbReference>
<comment type="caution">
    <text evidence="1">The sequence shown here is derived from an EMBL/GenBank/DDBJ whole genome shotgun (WGS) entry which is preliminary data.</text>
</comment>
<protein>
    <submittedName>
        <fullName evidence="1">Uncharacterized protein</fullName>
    </submittedName>
</protein>
<reference evidence="1" key="2">
    <citation type="submission" date="2021-12" db="EMBL/GenBank/DDBJ databases">
        <title>Resequencing data analysis of finger millet.</title>
        <authorList>
            <person name="Hatakeyama M."/>
            <person name="Aluri S."/>
            <person name="Balachadran M.T."/>
            <person name="Sivarajan S.R."/>
            <person name="Poveda L."/>
            <person name="Shimizu-Inatsugi R."/>
            <person name="Schlapbach R."/>
            <person name="Sreeman S.M."/>
            <person name="Shimizu K.K."/>
        </authorList>
    </citation>
    <scope>NUCLEOTIDE SEQUENCE</scope>
</reference>
<name>A0AAV5FNU9_ELECO</name>
<dbReference type="InterPro" id="IPR052343">
    <property type="entry name" value="Retrotransposon-Effector_Assoc"/>
</dbReference>
<gene>
    <name evidence="1" type="primary">gb26301</name>
    <name evidence="1" type="ORF">PR202_gb26301</name>
</gene>
<evidence type="ECO:0000313" key="1">
    <source>
        <dbReference type="EMBL" id="GJN37359.1"/>
    </source>
</evidence>
<keyword evidence="2" id="KW-1185">Reference proteome</keyword>
<sequence length="156" mass="17914">MKRARKNKINFIQDQHGNSVATPDDIVDIFIAYFQNLFATQLTHTAMETNTHHQVTIEDDFSTSTPNEQEILRLIKEMKRDSSPRLDGLNVAFYRAAWPWIKDDVKDFHNTGHLHHELNSTCIVLIPKKTNSVVPQDCRPISLCNVIYKIIAKSLA</sequence>
<dbReference type="Proteomes" id="UP001054889">
    <property type="component" value="Unassembled WGS sequence"/>
</dbReference>
<organism evidence="1 2">
    <name type="scientific">Eleusine coracana subsp. coracana</name>
    <dbReference type="NCBI Taxonomy" id="191504"/>
    <lineage>
        <taxon>Eukaryota</taxon>
        <taxon>Viridiplantae</taxon>
        <taxon>Streptophyta</taxon>
        <taxon>Embryophyta</taxon>
        <taxon>Tracheophyta</taxon>
        <taxon>Spermatophyta</taxon>
        <taxon>Magnoliopsida</taxon>
        <taxon>Liliopsida</taxon>
        <taxon>Poales</taxon>
        <taxon>Poaceae</taxon>
        <taxon>PACMAD clade</taxon>
        <taxon>Chloridoideae</taxon>
        <taxon>Cynodonteae</taxon>
        <taxon>Eleusininae</taxon>
        <taxon>Eleusine</taxon>
    </lineage>
</organism>
<dbReference type="AlphaFoldDB" id="A0AAV5FNU9"/>
<reference evidence="1" key="1">
    <citation type="journal article" date="2018" name="DNA Res.">
        <title>Multiple hybrid de novo genome assembly of finger millet, an orphan allotetraploid crop.</title>
        <authorList>
            <person name="Hatakeyama M."/>
            <person name="Aluri S."/>
            <person name="Balachadran M.T."/>
            <person name="Sivarajan S.R."/>
            <person name="Patrignani A."/>
            <person name="Gruter S."/>
            <person name="Poveda L."/>
            <person name="Shimizu-Inatsugi R."/>
            <person name="Baeten J."/>
            <person name="Francoijs K.J."/>
            <person name="Nataraja K.N."/>
            <person name="Reddy Y.A.N."/>
            <person name="Phadnis S."/>
            <person name="Ravikumar R.L."/>
            <person name="Schlapbach R."/>
            <person name="Sreeman S.M."/>
            <person name="Shimizu K.K."/>
        </authorList>
    </citation>
    <scope>NUCLEOTIDE SEQUENCE</scope>
</reference>